<dbReference type="FunFam" id="1.20.1250.20:FF:000073">
    <property type="entry name" value="MFS myo-inositol transporter, putative"/>
    <property type="match status" value="1"/>
</dbReference>
<comment type="similarity">
    <text evidence="2 8">Belongs to the major facilitator superfamily. Sugar transporter (TC 2.A.1.1) family.</text>
</comment>
<evidence type="ECO:0000256" key="3">
    <source>
        <dbReference type="ARBA" id="ARBA00022448"/>
    </source>
</evidence>
<feature type="transmembrane region" description="Helical" evidence="10">
    <location>
        <begin position="446"/>
        <end position="469"/>
    </location>
</feature>
<evidence type="ECO:0000256" key="1">
    <source>
        <dbReference type="ARBA" id="ARBA00004141"/>
    </source>
</evidence>
<feature type="transmembrane region" description="Helical" evidence="10">
    <location>
        <begin position="261"/>
        <end position="283"/>
    </location>
</feature>
<evidence type="ECO:0000259" key="11">
    <source>
        <dbReference type="PROSITE" id="PS50850"/>
    </source>
</evidence>
<keyword evidence="5 10" id="KW-1133">Transmembrane helix</keyword>
<reference evidence="12" key="1">
    <citation type="submission" date="2023-01" db="EMBL/GenBank/DDBJ databases">
        <title>Exophiala dermititidis isolated from Cystic Fibrosis Patient.</title>
        <authorList>
            <person name="Kurbessoian T."/>
            <person name="Crocker A."/>
            <person name="Murante D."/>
            <person name="Hogan D.A."/>
            <person name="Stajich J.E."/>
        </authorList>
    </citation>
    <scope>NUCLEOTIDE SEQUENCE</scope>
    <source>
        <strain evidence="12">Ex8</strain>
    </source>
</reference>
<evidence type="ECO:0000313" key="12">
    <source>
        <dbReference type="EMBL" id="KAJ8994116.1"/>
    </source>
</evidence>
<sequence>MVGGRIIIDGRSARLIICLHRVRHKRSRQFHFNVSLSSSVWPSPRQAAKEQEHYLHSCHTASPLQPRPAQRSTRHHRQQLPIEGKKNKSMAYDDKDVGDGAHVETIERRKSTSEEVAELSGIEDTAASTAAWLISITVSIGGFLFGYDTGYISSVLVTIGTSLGHELSSSEQELVTSLTSGGALVGAVYAGMTADRWGRRLPIWGACALFVIGTVLQTCAYSVEQFGVGRFVVGLGVGSAAMIVPLYIGELAPAKYRGRMIAFNNMSVTFGQLVASALGAGFQHVKGEGWRATVGIGAFPPLALAALLLLCPESPRQLVSHSKHDAADAVLLRIYPTSSREQRSAKIQAIEMSIHEATSAMTDESIWVTFKRVFTTPATGRAVLTACVIMAISQLGGFNTLMYYAATLFGLVGFTNATAVAITVSGTNFVFSLVNLVLVDRFGRRIILAITVLGMSVCMLIAAVSFHYIPLNHNLELETDHVGWPATLVLVTIVCYVAFFSSGVATIAWIGTELIPLEVRAVGTMLNTVTCWSTNIIISSTFLSMMKGITPSGAFGFYCGICFVGWVFIVFCYPECKGMPLEAIREVFSRGFGVRYSKQWQRENKDLVKTATTTSFGH</sequence>
<dbReference type="PANTHER" id="PTHR48020">
    <property type="entry name" value="PROTON MYO-INOSITOL COTRANSPORTER"/>
    <property type="match status" value="1"/>
</dbReference>
<dbReference type="InterPro" id="IPR020846">
    <property type="entry name" value="MFS_dom"/>
</dbReference>
<dbReference type="GO" id="GO:0005366">
    <property type="term" value="F:myo-inositol:proton symporter activity"/>
    <property type="evidence" value="ECO:0007669"/>
    <property type="project" value="TreeGrafter"/>
</dbReference>
<evidence type="ECO:0000256" key="5">
    <source>
        <dbReference type="ARBA" id="ARBA00022989"/>
    </source>
</evidence>
<dbReference type="PROSITE" id="PS00217">
    <property type="entry name" value="SUGAR_TRANSPORT_2"/>
    <property type="match status" value="1"/>
</dbReference>
<feature type="region of interest" description="Disordered" evidence="9">
    <location>
        <begin position="51"/>
        <end position="96"/>
    </location>
</feature>
<dbReference type="PROSITE" id="PS00216">
    <property type="entry name" value="SUGAR_TRANSPORT_1"/>
    <property type="match status" value="1"/>
</dbReference>
<name>A0AAN6EYM8_EXODE</name>
<comment type="caution">
    <text evidence="12">The sequence shown here is derived from an EMBL/GenBank/DDBJ whole genome shotgun (WGS) entry which is preliminary data.</text>
</comment>
<evidence type="ECO:0000256" key="2">
    <source>
        <dbReference type="ARBA" id="ARBA00010992"/>
    </source>
</evidence>
<evidence type="ECO:0000256" key="6">
    <source>
        <dbReference type="ARBA" id="ARBA00023136"/>
    </source>
</evidence>
<feature type="transmembrane region" description="Helical" evidence="10">
    <location>
        <begin position="489"/>
        <end position="510"/>
    </location>
</feature>
<feature type="transmembrane region" description="Helical" evidence="10">
    <location>
        <begin position="174"/>
        <end position="191"/>
    </location>
</feature>
<evidence type="ECO:0000256" key="9">
    <source>
        <dbReference type="SAM" id="MobiDB-lite"/>
    </source>
</evidence>
<dbReference type="GO" id="GO:1904679">
    <property type="term" value="P:myo-inositol import across plasma membrane"/>
    <property type="evidence" value="ECO:0007669"/>
    <property type="project" value="TreeGrafter"/>
</dbReference>
<feature type="compositionally biased region" description="Basic and acidic residues" evidence="9">
    <location>
        <begin position="83"/>
        <end position="96"/>
    </location>
</feature>
<dbReference type="AlphaFoldDB" id="A0AAN6EYM8"/>
<feature type="domain" description="Major facilitator superfamily (MFS) profile" evidence="11">
    <location>
        <begin position="134"/>
        <end position="577"/>
    </location>
</feature>
<organism evidence="12 13">
    <name type="scientific">Exophiala dermatitidis</name>
    <name type="common">Black yeast-like fungus</name>
    <name type="synonym">Wangiella dermatitidis</name>
    <dbReference type="NCBI Taxonomy" id="5970"/>
    <lineage>
        <taxon>Eukaryota</taxon>
        <taxon>Fungi</taxon>
        <taxon>Dikarya</taxon>
        <taxon>Ascomycota</taxon>
        <taxon>Pezizomycotina</taxon>
        <taxon>Eurotiomycetes</taxon>
        <taxon>Chaetothyriomycetidae</taxon>
        <taxon>Chaetothyriales</taxon>
        <taxon>Herpotrichiellaceae</taxon>
        <taxon>Exophiala</taxon>
    </lineage>
</organism>
<feature type="transmembrane region" description="Helical" evidence="10">
    <location>
        <begin position="129"/>
        <end position="147"/>
    </location>
</feature>
<dbReference type="Gene3D" id="1.20.1250.20">
    <property type="entry name" value="MFS general substrate transporter like domains"/>
    <property type="match status" value="1"/>
</dbReference>
<keyword evidence="4 10" id="KW-0812">Transmembrane</keyword>
<gene>
    <name evidence="12" type="ORF">HRR80_002611</name>
</gene>
<keyword evidence="6 10" id="KW-0472">Membrane</keyword>
<dbReference type="InterPro" id="IPR050814">
    <property type="entry name" value="Myo-inositol_Transporter"/>
</dbReference>
<dbReference type="PANTHER" id="PTHR48020:SF22">
    <property type="entry name" value="MAJOR FACILITATOR SUPERFAMILY (MFS) PROFILE DOMAIN-CONTAINING PROTEIN-RELATED"/>
    <property type="match status" value="1"/>
</dbReference>
<comment type="catalytic activity">
    <reaction evidence="7">
        <text>myo-inositol(out) + H(+)(out) = myo-inositol(in) + H(+)(in)</text>
        <dbReference type="Rhea" id="RHEA:60364"/>
        <dbReference type="ChEBI" id="CHEBI:15378"/>
        <dbReference type="ChEBI" id="CHEBI:17268"/>
    </reaction>
</comment>
<feature type="transmembrane region" description="Helical" evidence="10">
    <location>
        <begin position="522"/>
        <end position="543"/>
    </location>
</feature>
<evidence type="ECO:0000256" key="4">
    <source>
        <dbReference type="ARBA" id="ARBA00022692"/>
    </source>
</evidence>
<dbReference type="InterPro" id="IPR036259">
    <property type="entry name" value="MFS_trans_sf"/>
</dbReference>
<dbReference type="Pfam" id="PF00083">
    <property type="entry name" value="Sugar_tr"/>
    <property type="match status" value="1"/>
</dbReference>
<feature type="transmembrane region" description="Helical" evidence="10">
    <location>
        <begin position="555"/>
        <end position="573"/>
    </location>
</feature>
<dbReference type="Proteomes" id="UP001161757">
    <property type="component" value="Unassembled WGS sequence"/>
</dbReference>
<feature type="transmembrane region" description="Helical" evidence="10">
    <location>
        <begin position="417"/>
        <end position="439"/>
    </location>
</feature>
<evidence type="ECO:0000256" key="10">
    <source>
        <dbReference type="SAM" id="Phobius"/>
    </source>
</evidence>
<dbReference type="PRINTS" id="PR00171">
    <property type="entry name" value="SUGRTRNSPORT"/>
</dbReference>
<evidence type="ECO:0000313" key="13">
    <source>
        <dbReference type="Proteomes" id="UP001161757"/>
    </source>
</evidence>
<comment type="subcellular location">
    <subcellularLocation>
        <location evidence="1">Membrane</location>
        <topology evidence="1">Multi-pass membrane protein</topology>
    </subcellularLocation>
</comment>
<dbReference type="GO" id="GO:0016020">
    <property type="term" value="C:membrane"/>
    <property type="evidence" value="ECO:0007669"/>
    <property type="project" value="UniProtKB-SubCell"/>
</dbReference>
<evidence type="ECO:0000256" key="8">
    <source>
        <dbReference type="RuleBase" id="RU003346"/>
    </source>
</evidence>
<keyword evidence="3 8" id="KW-0813">Transport</keyword>
<feature type="transmembrane region" description="Helical" evidence="10">
    <location>
        <begin position="229"/>
        <end position="249"/>
    </location>
</feature>
<feature type="transmembrane region" description="Helical" evidence="10">
    <location>
        <begin position="203"/>
        <end position="223"/>
    </location>
</feature>
<dbReference type="SUPFAM" id="SSF103473">
    <property type="entry name" value="MFS general substrate transporter"/>
    <property type="match status" value="1"/>
</dbReference>
<feature type="transmembrane region" description="Helical" evidence="10">
    <location>
        <begin position="289"/>
        <end position="311"/>
    </location>
</feature>
<dbReference type="InterPro" id="IPR005828">
    <property type="entry name" value="MFS_sugar_transport-like"/>
</dbReference>
<proteinExistence type="inferred from homology"/>
<accession>A0AAN6EYM8</accession>
<dbReference type="NCBIfam" id="TIGR00879">
    <property type="entry name" value="SP"/>
    <property type="match status" value="1"/>
</dbReference>
<protein>
    <recommendedName>
        <fullName evidence="11">Major facilitator superfamily (MFS) profile domain-containing protein</fullName>
    </recommendedName>
</protein>
<dbReference type="EMBL" id="JAJGCB010000003">
    <property type="protein sequence ID" value="KAJ8994116.1"/>
    <property type="molecule type" value="Genomic_DNA"/>
</dbReference>
<dbReference type="InterPro" id="IPR005829">
    <property type="entry name" value="Sugar_transporter_CS"/>
</dbReference>
<dbReference type="PROSITE" id="PS50850">
    <property type="entry name" value="MFS"/>
    <property type="match status" value="1"/>
</dbReference>
<dbReference type="InterPro" id="IPR003663">
    <property type="entry name" value="Sugar/inositol_transpt"/>
</dbReference>
<feature type="transmembrane region" description="Helical" evidence="10">
    <location>
        <begin position="382"/>
        <end position="405"/>
    </location>
</feature>
<evidence type="ECO:0000256" key="7">
    <source>
        <dbReference type="ARBA" id="ARBA00049119"/>
    </source>
</evidence>